<comment type="caution">
    <text evidence="5">The sequence shown here is derived from an EMBL/GenBank/DDBJ whole genome shotgun (WGS) entry which is preliminary data.</text>
</comment>
<dbReference type="STRING" id="29332.AWH48_17995"/>
<dbReference type="PANTHER" id="PTHR43479:SF11">
    <property type="entry name" value="ACREF_ENVCD OPERON REPRESSOR-RELATED"/>
    <property type="match status" value="1"/>
</dbReference>
<accession>A0A177KYQ0</accession>
<evidence type="ECO:0000313" key="5">
    <source>
        <dbReference type="EMBL" id="OAH58473.1"/>
    </source>
</evidence>
<dbReference type="PROSITE" id="PS01081">
    <property type="entry name" value="HTH_TETR_1"/>
    <property type="match status" value="1"/>
</dbReference>
<evidence type="ECO:0000313" key="6">
    <source>
        <dbReference type="EMBL" id="OAH61281.1"/>
    </source>
</evidence>
<dbReference type="PROSITE" id="PS50977">
    <property type="entry name" value="HTH_TETR_2"/>
    <property type="match status" value="1"/>
</dbReference>
<dbReference type="InterPro" id="IPR001647">
    <property type="entry name" value="HTH_TetR"/>
</dbReference>
<feature type="domain" description="HTH tetR-type" evidence="4">
    <location>
        <begin position="1"/>
        <end position="58"/>
    </location>
</feature>
<dbReference type="InterPro" id="IPR036271">
    <property type="entry name" value="Tet_transcr_reg_TetR-rel_C_sf"/>
</dbReference>
<dbReference type="PANTHER" id="PTHR43479">
    <property type="entry name" value="ACREF/ENVCD OPERON REPRESSOR-RELATED"/>
    <property type="match status" value="1"/>
</dbReference>
<keyword evidence="7" id="KW-1185">Reference proteome</keyword>
<evidence type="ECO:0000256" key="3">
    <source>
        <dbReference type="PROSITE-ProRule" id="PRU00335"/>
    </source>
</evidence>
<keyword evidence="2 3" id="KW-0238">DNA-binding</keyword>
<dbReference type="EMBL" id="LQWY01000022">
    <property type="protein sequence ID" value="OAH61281.1"/>
    <property type="molecule type" value="Genomic_DNA"/>
</dbReference>
<dbReference type="Gene3D" id="1.10.357.10">
    <property type="entry name" value="Tetracycline Repressor, domain 2"/>
    <property type="match status" value="1"/>
</dbReference>
<keyword evidence="1" id="KW-0678">Repressor</keyword>
<dbReference type="InterPro" id="IPR009057">
    <property type="entry name" value="Homeodomain-like_sf"/>
</dbReference>
<dbReference type="SUPFAM" id="SSF46689">
    <property type="entry name" value="Homeodomain-like"/>
    <property type="match status" value="1"/>
</dbReference>
<feature type="DNA-binding region" description="H-T-H motif" evidence="3">
    <location>
        <begin position="21"/>
        <end position="40"/>
    </location>
</feature>
<dbReference type="OrthoDB" id="9812134at2"/>
<reference evidence="7 8" key="1">
    <citation type="submission" date="2016-01" db="EMBL/GenBank/DDBJ databases">
        <title>Investigation of taxonomic status of Bacillus aminovorans.</title>
        <authorList>
            <person name="Verma A."/>
            <person name="Pal Y."/>
            <person name="Krishnamurthi S."/>
        </authorList>
    </citation>
    <scope>NUCLEOTIDE SEQUENCE [LARGE SCALE GENOMIC DNA]</scope>
    <source>
        <strain evidence="6 7">DSM 1314</strain>
        <strain evidence="5 8">DSM 4337</strain>
    </source>
</reference>
<evidence type="ECO:0000256" key="1">
    <source>
        <dbReference type="ARBA" id="ARBA00022491"/>
    </source>
</evidence>
<dbReference type="Proteomes" id="UP000077271">
    <property type="component" value="Unassembled WGS sequence"/>
</dbReference>
<evidence type="ECO:0000313" key="7">
    <source>
        <dbReference type="Proteomes" id="UP000076935"/>
    </source>
</evidence>
<protein>
    <submittedName>
        <fullName evidence="5">Transcriptional regulator</fullName>
    </submittedName>
</protein>
<dbReference type="Gene3D" id="1.10.10.60">
    <property type="entry name" value="Homeodomain-like"/>
    <property type="match status" value="1"/>
</dbReference>
<dbReference type="Proteomes" id="UP000076935">
    <property type="component" value="Unassembled WGS sequence"/>
</dbReference>
<gene>
    <name evidence="5" type="ORF">AWH48_17995</name>
    <name evidence="6" type="ORF">AWH49_13935</name>
</gene>
<evidence type="ECO:0000256" key="2">
    <source>
        <dbReference type="ARBA" id="ARBA00023125"/>
    </source>
</evidence>
<proteinExistence type="predicted"/>
<dbReference type="InterPro" id="IPR050624">
    <property type="entry name" value="HTH-type_Tx_Regulator"/>
</dbReference>
<sequence length="186" mass="21792">MKNRIMKAFIEEIHDKSMKFTMDDLAKRLGISKRTLYEHFSSKVDILDAIIDSTLAEFDERTDRIIENPTLTLLEKIKQTIAVVPSYNEFYDLRILDQMKRYYPAQWEKMYTALNQWDDLRALIEQAIQEGLIVHTNVPLIMKLIIDATNATLDRRFFQENSITVTEALNSIVDIILFGLVKKEDM</sequence>
<dbReference type="InterPro" id="IPR023772">
    <property type="entry name" value="DNA-bd_HTH_TetR-type_CS"/>
</dbReference>
<dbReference type="GO" id="GO:0003677">
    <property type="term" value="F:DNA binding"/>
    <property type="evidence" value="ECO:0007669"/>
    <property type="project" value="UniProtKB-UniRule"/>
</dbReference>
<dbReference type="Pfam" id="PF00440">
    <property type="entry name" value="TetR_N"/>
    <property type="match status" value="1"/>
</dbReference>
<organism evidence="5 8">
    <name type="scientific">Domibacillus aminovorans</name>
    <dbReference type="NCBI Taxonomy" id="29332"/>
    <lineage>
        <taxon>Bacteria</taxon>
        <taxon>Bacillati</taxon>
        <taxon>Bacillota</taxon>
        <taxon>Bacilli</taxon>
        <taxon>Bacillales</taxon>
        <taxon>Bacillaceae</taxon>
        <taxon>Domibacillus</taxon>
    </lineage>
</organism>
<name>A0A177KYQ0_9BACI</name>
<dbReference type="RefSeq" id="WP_018393495.1">
    <property type="nucleotide sequence ID" value="NZ_JBCNAN010000002.1"/>
</dbReference>
<dbReference type="AlphaFoldDB" id="A0A177KYQ0"/>
<dbReference type="SUPFAM" id="SSF48498">
    <property type="entry name" value="Tetracyclin repressor-like, C-terminal domain"/>
    <property type="match status" value="1"/>
</dbReference>
<dbReference type="EMBL" id="LQWZ01000009">
    <property type="protein sequence ID" value="OAH58473.1"/>
    <property type="molecule type" value="Genomic_DNA"/>
</dbReference>
<evidence type="ECO:0000313" key="8">
    <source>
        <dbReference type="Proteomes" id="UP000077271"/>
    </source>
</evidence>
<evidence type="ECO:0000259" key="4">
    <source>
        <dbReference type="PROSITE" id="PS50977"/>
    </source>
</evidence>